<feature type="non-terminal residue" evidence="1">
    <location>
        <position position="50"/>
    </location>
</feature>
<protein>
    <submittedName>
        <fullName evidence="1">Uncharacterized protein</fullName>
    </submittedName>
</protein>
<comment type="caution">
    <text evidence="1">The sequence shown here is derived from an EMBL/GenBank/DDBJ whole genome shotgun (WGS) entry which is preliminary data.</text>
</comment>
<accession>A0AAD8AGW7</accession>
<reference evidence="1" key="1">
    <citation type="journal article" date="2023" name="IScience">
        <title>Live-bearing cockroach genome reveals convergent evolutionary mechanisms linked to viviparity in insects and beyond.</title>
        <authorList>
            <person name="Fouks B."/>
            <person name="Harrison M.C."/>
            <person name="Mikhailova A.A."/>
            <person name="Marchal E."/>
            <person name="English S."/>
            <person name="Carruthers M."/>
            <person name="Jennings E.C."/>
            <person name="Chiamaka E.L."/>
            <person name="Frigard R.A."/>
            <person name="Pippel M."/>
            <person name="Attardo G.M."/>
            <person name="Benoit J.B."/>
            <person name="Bornberg-Bauer E."/>
            <person name="Tobe S.S."/>
        </authorList>
    </citation>
    <scope>NUCLEOTIDE SEQUENCE</scope>
    <source>
        <strain evidence="1">Stay&amp;Tobe</strain>
    </source>
</reference>
<dbReference type="AlphaFoldDB" id="A0AAD8AGW7"/>
<organism evidence="1 2">
    <name type="scientific">Diploptera punctata</name>
    <name type="common">Pacific beetle cockroach</name>
    <dbReference type="NCBI Taxonomy" id="6984"/>
    <lineage>
        <taxon>Eukaryota</taxon>
        <taxon>Metazoa</taxon>
        <taxon>Ecdysozoa</taxon>
        <taxon>Arthropoda</taxon>
        <taxon>Hexapoda</taxon>
        <taxon>Insecta</taxon>
        <taxon>Pterygota</taxon>
        <taxon>Neoptera</taxon>
        <taxon>Polyneoptera</taxon>
        <taxon>Dictyoptera</taxon>
        <taxon>Blattodea</taxon>
        <taxon>Blaberoidea</taxon>
        <taxon>Blaberidae</taxon>
        <taxon>Diplopterinae</taxon>
        <taxon>Diploptera</taxon>
    </lineage>
</organism>
<evidence type="ECO:0000313" key="1">
    <source>
        <dbReference type="EMBL" id="KAJ9598560.1"/>
    </source>
</evidence>
<keyword evidence="2" id="KW-1185">Reference proteome</keyword>
<gene>
    <name evidence="1" type="ORF">L9F63_010763</name>
</gene>
<dbReference type="EMBL" id="JASPKZ010001209">
    <property type="protein sequence ID" value="KAJ9598560.1"/>
    <property type="molecule type" value="Genomic_DNA"/>
</dbReference>
<evidence type="ECO:0000313" key="2">
    <source>
        <dbReference type="Proteomes" id="UP001233999"/>
    </source>
</evidence>
<reference evidence="1" key="2">
    <citation type="submission" date="2023-05" db="EMBL/GenBank/DDBJ databases">
        <authorList>
            <person name="Fouks B."/>
        </authorList>
    </citation>
    <scope>NUCLEOTIDE SEQUENCE</scope>
    <source>
        <strain evidence="1">Stay&amp;Tobe</strain>
        <tissue evidence="1">Testes</tissue>
    </source>
</reference>
<sequence>TNLMRDSQNIFNYWIFGLRIINIKNGLVIKQLLNVERKVAKFLLWYLTEQ</sequence>
<name>A0AAD8AGW7_DIPPU</name>
<proteinExistence type="predicted"/>
<feature type="non-terminal residue" evidence="1">
    <location>
        <position position="1"/>
    </location>
</feature>
<dbReference type="Proteomes" id="UP001233999">
    <property type="component" value="Unassembled WGS sequence"/>
</dbReference>